<evidence type="ECO:0000313" key="2">
    <source>
        <dbReference type="EMBL" id="GLS22202.1"/>
    </source>
</evidence>
<feature type="signal peptide" evidence="1">
    <location>
        <begin position="1"/>
        <end position="28"/>
    </location>
</feature>
<evidence type="ECO:0000256" key="1">
    <source>
        <dbReference type="SAM" id="SignalP"/>
    </source>
</evidence>
<reference evidence="3" key="1">
    <citation type="journal article" date="2019" name="Int. J. Syst. Evol. Microbiol.">
        <title>The Global Catalogue of Microorganisms (GCM) 10K type strain sequencing project: providing services to taxonomists for standard genome sequencing and annotation.</title>
        <authorList>
            <consortium name="The Broad Institute Genomics Platform"/>
            <consortium name="The Broad Institute Genome Sequencing Center for Infectious Disease"/>
            <person name="Wu L."/>
            <person name="Ma J."/>
        </authorList>
    </citation>
    <scope>NUCLEOTIDE SEQUENCE [LARGE SCALE GENOMIC DNA]</scope>
    <source>
        <strain evidence="3">NBRC 101365</strain>
    </source>
</reference>
<accession>A0ABQ6CP98</accession>
<dbReference type="InterPro" id="IPR006311">
    <property type="entry name" value="TAT_signal"/>
</dbReference>
<feature type="chain" id="PRO_5046889658" evidence="1">
    <location>
        <begin position="29"/>
        <end position="157"/>
    </location>
</feature>
<keyword evidence="1" id="KW-0732">Signal</keyword>
<sequence>MTLEIIGRRAFLTLCASLALGSCATSYAGVASLPVIRAVHVIGGGNLWLQTMPPFVQRSLIQQLGPRYQPGARGGATLTVQLTDISFPTASNAGFGSVDTLDGRITLASASGAVLQSFPLFSSTASIDAAAEVTGPTPRRYDWLASSYAHWVLTKLA</sequence>
<keyword evidence="3" id="KW-1185">Reference proteome</keyword>
<dbReference type="RefSeq" id="WP_284315173.1">
    <property type="nucleotide sequence ID" value="NZ_BSPC01000058.1"/>
</dbReference>
<proteinExistence type="predicted"/>
<dbReference type="PROSITE" id="PS51318">
    <property type="entry name" value="TAT"/>
    <property type="match status" value="1"/>
</dbReference>
<protein>
    <submittedName>
        <fullName evidence="2">Uncharacterized protein</fullName>
    </submittedName>
</protein>
<comment type="caution">
    <text evidence="2">The sequence shown here is derived from an EMBL/GenBank/DDBJ whole genome shotgun (WGS) entry which is preliminary data.</text>
</comment>
<evidence type="ECO:0000313" key="3">
    <source>
        <dbReference type="Proteomes" id="UP001156882"/>
    </source>
</evidence>
<dbReference type="EMBL" id="BSPC01000058">
    <property type="protein sequence ID" value="GLS22202.1"/>
    <property type="molecule type" value="Genomic_DNA"/>
</dbReference>
<gene>
    <name evidence="2" type="ORF">GCM10007874_52190</name>
</gene>
<organism evidence="2 3">
    <name type="scientific">Labrys miyagiensis</name>
    <dbReference type="NCBI Taxonomy" id="346912"/>
    <lineage>
        <taxon>Bacteria</taxon>
        <taxon>Pseudomonadati</taxon>
        <taxon>Pseudomonadota</taxon>
        <taxon>Alphaproteobacteria</taxon>
        <taxon>Hyphomicrobiales</taxon>
        <taxon>Xanthobacteraceae</taxon>
        <taxon>Labrys</taxon>
    </lineage>
</organism>
<name>A0ABQ6CP98_9HYPH</name>
<dbReference type="Proteomes" id="UP001156882">
    <property type="component" value="Unassembled WGS sequence"/>
</dbReference>